<dbReference type="Pfam" id="PF07714">
    <property type="entry name" value="PK_Tyr_Ser-Thr"/>
    <property type="match status" value="1"/>
</dbReference>
<evidence type="ECO:0000259" key="1">
    <source>
        <dbReference type="PROSITE" id="PS50011"/>
    </source>
</evidence>
<dbReference type="EMBL" id="MU838998">
    <property type="protein sequence ID" value="KAK1771317.1"/>
    <property type="molecule type" value="Genomic_DNA"/>
</dbReference>
<feature type="domain" description="Protein kinase" evidence="1">
    <location>
        <begin position="1"/>
        <end position="164"/>
    </location>
</feature>
<proteinExistence type="predicted"/>
<reference evidence="2" key="1">
    <citation type="submission" date="2023-06" db="EMBL/GenBank/DDBJ databases">
        <title>Genome-scale phylogeny and comparative genomics of the fungal order Sordariales.</title>
        <authorList>
            <consortium name="Lawrence Berkeley National Laboratory"/>
            <person name="Hensen N."/>
            <person name="Bonometti L."/>
            <person name="Westerberg I."/>
            <person name="Brannstrom I.O."/>
            <person name="Guillou S."/>
            <person name="Cros-Aarteil S."/>
            <person name="Calhoun S."/>
            <person name="Haridas S."/>
            <person name="Kuo A."/>
            <person name="Mondo S."/>
            <person name="Pangilinan J."/>
            <person name="Riley R."/>
            <person name="Labutti K."/>
            <person name="Andreopoulos B."/>
            <person name="Lipzen A."/>
            <person name="Chen C."/>
            <person name="Yanf M."/>
            <person name="Daum C."/>
            <person name="Ng V."/>
            <person name="Clum A."/>
            <person name="Steindorff A."/>
            <person name="Ohm R."/>
            <person name="Martin F."/>
            <person name="Silar P."/>
            <person name="Natvig D."/>
            <person name="Lalanne C."/>
            <person name="Gautier V."/>
            <person name="Ament-Velasquez S.L."/>
            <person name="Kruys A."/>
            <person name="Hutchinson M.I."/>
            <person name="Powell A.J."/>
            <person name="Barry K."/>
            <person name="Miller A.N."/>
            <person name="Grigoriev I.V."/>
            <person name="Debuchy R."/>
            <person name="Gladieux P."/>
            <person name="Thoren M.H."/>
            <person name="Johannesson H."/>
        </authorList>
    </citation>
    <scope>NUCLEOTIDE SEQUENCE</scope>
    <source>
        <strain evidence="2">8032-3</strain>
    </source>
</reference>
<dbReference type="GeneID" id="85309808"/>
<dbReference type="PROSITE" id="PS50011">
    <property type="entry name" value="PROTEIN_KINASE_DOM"/>
    <property type="match status" value="1"/>
</dbReference>
<sequence>MGVIWGDLSTRNALVSTDLSIKLCDFASSVLDGVYPEFGDYTYEPTYRPALPEAEVDELAMMQQELYALGSAVYEIIEWKRPYAEFVDKEGVDIWEVVESGVMPEITDHNVAQDIILRCWHFEYESARDVADDLAALITSIPREPLAHKPAKHPDAAPCRHPIRFSPTNVQRSSTMQCAGNAILCSYVQLGYDYPPGADPGVNHGPDGSHADWSVFLNSIWGVDMISRWQTYSEENTA</sequence>
<dbReference type="RefSeq" id="XP_060287530.1">
    <property type="nucleotide sequence ID" value="XM_060426621.1"/>
</dbReference>
<dbReference type="InterPro" id="IPR001245">
    <property type="entry name" value="Ser-Thr/Tyr_kinase_cat_dom"/>
</dbReference>
<dbReference type="GO" id="GO:0005524">
    <property type="term" value="F:ATP binding"/>
    <property type="evidence" value="ECO:0007669"/>
    <property type="project" value="InterPro"/>
</dbReference>
<dbReference type="GO" id="GO:0004672">
    <property type="term" value="F:protein kinase activity"/>
    <property type="evidence" value="ECO:0007669"/>
    <property type="project" value="InterPro"/>
</dbReference>
<protein>
    <recommendedName>
        <fullName evidence="1">Protein kinase domain-containing protein</fullName>
    </recommendedName>
</protein>
<name>A0AAJ0C889_9PEZI</name>
<gene>
    <name evidence="2" type="ORF">QBC33DRAFT_523299</name>
</gene>
<dbReference type="InterPro" id="IPR000719">
    <property type="entry name" value="Prot_kinase_dom"/>
</dbReference>
<dbReference type="SUPFAM" id="SSF56112">
    <property type="entry name" value="Protein kinase-like (PK-like)"/>
    <property type="match status" value="1"/>
</dbReference>
<organism evidence="2 3">
    <name type="scientific">Phialemonium atrogriseum</name>
    <dbReference type="NCBI Taxonomy" id="1093897"/>
    <lineage>
        <taxon>Eukaryota</taxon>
        <taxon>Fungi</taxon>
        <taxon>Dikarya</taxon>
        <taxon>Ascomycota</taxon>
        <taxon>Pezizomycotina</taxon>
        <taxon>Sordariomycetes</taxon>
        <taxon>Sordariomycetidae</taxon>
        <taxon>Cephalothecales</taxon>
        <taxon>Cephalothecaceae</taxon>
        <taxon>Phialemonium</taxon>
    </lineage>
</organism>
<dbReference type="InterPro" id="IPR011009">
    <property type="entry name" value="Kinase-like_dom_sf"/>
</dbReference>
<dbReference type="Proteomes" id="UP001244011">
    <property type="component" value="Unassembled WGS sequence"/>
</dbReference>
<dbReference type="AlphaFoldDB" id="A0AAJ0C889"/>
<evidence type="ECO:0000313" key="3">
    <source>
        <dbReference type="Proteomes" id="UP001244011"/>
    </source>
</evidence>
<dbReference type="Gene3D" id="1.10.510.10">
    <property type="entry name" value="Transferase(Phosphotransferase) domain 1"/>
    <property type="match status" value="1"/>
</dbReference>
<evidence type="ECO:0000313" key="2">
    <source>
        <dbReference type="EMBL" id="KAK1771317.1"/>
    </source>
</evidence>
<keyword evidence="3" id="KW-1185">Reference proteome</keyword>
<accession>A0AAJ0C889</accession>
<comment type="caution">
    <text evidence="2">The sequence shown here is derived from an EMBL/GenBank/DDBJ whole genome shotgun (WGS) entry which is preliminary data.</text>
</comment>